<keyword evidence="2" id="KW-0732">Signal</keyword>
<evidence type="ECO:0000256" key="1">
    <source>
        <dbReference type="SAM" id="MobiDB-lite"/>
    </source>
</evidence>
<reference evidence="3 4" key="1">
    <citation type="journal article" date="2019" name="Mol. Biol. Evol.">
        <title>Blast fungal genomes show frequent chromosomal changes, gene gains and losses, and effector gene turnover.</title>
        <authorList>
            <person name="Gomez Luciano L.B."/>
            <person name="Jason Tsai I."/>
            <person name="Chuma I."/>
            <person name="Tosa Y."/>
            <person name="Chen Y.H."/>
            <person name="Li J.Y."/>
            <person name="Li M.Y."/>
            <person name="Jade Lu M.Y."/>
            <person name="Nakayashiki H."/>
            <person name="Li W.H."/>
        </authorList>
    </citation>
    <scope>NUCLEOTIDE SEQUENCE [LARGE SCALE GENOMIC DNA]</scope>
    <source>
        <strain evidence="3">MZ5-1-6</strain>
    </source>
</reference>
<dbReference type="EMBL" id="CP034204">
    <property type="protein sequence ID" value="QBZ53344.1"/>
    <property type="molecule type" value="Genomic_DNA"/>
</dbReference>
<evidence type="ECO:0000313" key="4">
    <source>
        <dbReference type="Proteomes" id="UP000294847"/>
    </source>
</evidence>
<gene>
    <name evidence="3" type="ORF">PoMZ_09022</name>
</gene>
<accession>A0A4P7N0S2</accession>
<organism evidence="3 4">
    <name type="scientific">Pyricularia oryzae</name>
    <name type="common">Rice blast fungus</name>
    <name type="synonym">Magnaporthe oryzae</name>
    <dbReference type="NCBI Taxonomy" id="318829"/>
    <lineage>
        <taxon>Eukaryota</taxon>
        <taxon>Fungi</taxon>
        <taxon>Dikarya</taxon>
        <taxon>Ascomycota</taxon>
        <taxon>Pezizomycotina</taxon>
        <taxon>Sordariomycetes</taxon>
        <taxon>Sordariomycetidae</taxon>
        <taxon>Magnaporthales</taxon>
        <taxon>Pyriculariaceae</taxon>
        <taxon>Pyricularia</taxon>
    </lineage>
</organism>
<protein>
    <submittedName>
        <fullName evidence="3">Uncharacterized protein</fullName>
    </submittedName>
</protein>
<feature type="chain" id="PRO_5020980781" evidence="2">
    <location>
        <begin position="20"/>
        <end position="92"/>
    </location>
</feature>
<dbReference type="AlphaFoldDB" id="A0A4P7N0S2"/>
<evidence type="ECO:0000313" key="3">
    <source>
        <dbReference type="EMBL" id="QBZ53344.1"/>
    </source>
</evidence>
<evidence type="ECO:0000256" key="2">
    <source>
        <dbReference type="SAM" id="SignalP"/>
    </source>
</evidence>
<dbReference type="Proteomes" id="UP000294847">
    <property type="component" value="Chromosome 1"/>
</dbReference>
<feature type="region of interest" description="Disordered" evidence="1">
    <location>
        <begin position="73"/>
        <end position="92"/>
    </location>
</feature>
<proteinExistence type="predicted"/>
<name>A0A4P7N0S2_PYROR</name>
<sequence>MQIFKIVQVLGLLAVGTSALPTPAGVDVDGGQLQARAEGDKVRPPSIKCLTCEQDGFPNVDEYEQHYKQKHPEIVQQVSSPNPHLNKAKKAN</sequence>
<feature type="signal peptide" evidence="2">
    <location>
        <begin position="1"/>
        <end position="19"/>
    </location>
</feature>